<comment type="caution">
    <text evidence="12">The sequence shown here is derived from an EMBL/GenBank/DDBJ whole genome shotgun (WGS) entry which is preliminary data.</text>
</comment>
<evidence type="ECO:0000256" key="8">
    <source>
        <dbReference type="ARBA" id="ARBA00022989"/>
    </source>
</evidence>
<evidence type="ECO:0000313" key="13">
    <source>
        <dbReference type="Proteomes" id="UP000799764"/>
    </source>
</evidence>
<dbReference type="AlphaFoldDB" id="A0A9P4PKZ2"/>
<keyword evidence="6 11" id="KW-0812">Transmembrane</keyword>
<dbReference type="OrthoDB" id="5546453at2759"/>
<keyword evidence="10" id="KW-0325">Glycoprotein</keyword>
<evidence type="ECO:0000256" key="3">
    <source>
        <dbReference type="ARBA" id="ARBA00010345"/>
    </source>
</evidence>
<proteinExistence type="inferred from homology"/>
<evidence type="ECO:0000256" key="6">
    <source>
        <dbReference type="ARBA" id="ARBA00022692"/>
    </source>
</evidence>
<dbReference type="PANTHER" id="PTHR28533:SF1">
    <property type="entry name" value="PROTEIN PBN1"/>
    <property type="match status" value="1"/>
</dbReference>
<keyword evidence="8 11" id="KW-1133">Transmembrane helix</keyword>
<evidence type="ECO:0000256" key="9">
    <source>
        <dbReference type="ARBA" id="ARBA00023136"/>
    </source>
</evidence>
<comment type="function">
    <text evidence="11">Required for proper folding and/or the stability of a subset of proteins in the endoplasmic reticulum. Component of glycosylphosphatidylinositol-mannosyltransferase 1 which transfers the first of the 4 mannoses in the GPI-anchor precursors during GPI-anchor biosynthesis. Probably acts by stabilizing the mannosyltransferase GPI14.</text>
</comment>
<evidence type="ECO:0000313" key="12">
    <source>
        <dbReference type="EMBL" id="KAF2446116.1"/>
    </source>
</evidence>
<evidence type="ECO:0000256" key="10">
    <source>
        <dbReference type="ARBA" id="ARBA00023180"/>
    </source>
</evidence>
<dbReference type="GO" id="GO:0005789">
    <property type="term" value="C:endoplasmic reticulum membrane"/>
    <property type="evidence" value="ECO:0007669"/>
    <property type="project" value="UniProtKB-SubCell"/>
</dbReference>
<evidence type="ECO:0000256" key="11">
    <source>
        <dbReference type="RuleBase" id="RU366056"/>
    </source>
</evidence>
<dbReference type="GO" id="GO:0006506">
    <property type="term" value="P:GPI anchor biosynthetic process"/>
    <property type="evidence" value="ECO:0007669"/>
    <property type="project" value="UniProtKB-KW"/>
</dbReference>
<feature type="transmembrane region" description="Helical" evidence="11">
    <location>
        <begin position="472"/>
        <end position="493"/>
    </location>
</feature>
<evidence type="ECO:0000256" key="4">
    <source>
        <dbReference type="ARBA" id="ARBA00020410"/>
    </source>
</evidence>
<evidence type="ECO:0000256" key="5">
    <source>
        <dbReference type="ARBA" id="ARBA00022502"/>
    </source>
</evidence>
<dbReference type="GO" id="GO:0000030">
    <property type="term" value="F:mannosyltransferase activity"/>
    <property type="evidence" value="ECO:0007669"/>
    <property type="project" value="TreeGrafter"/>
</dbReference>
<accession>A0A9P4PKZ2</accession>
<dbReference type="SMART" id="SM00780">
    <property type="entry name" value="PIG-X"/>
    <property type="match status" value="1"/>
</dbReference>
<dbReference type="InterPro" id="IPR013233">
    <property type="entry name" value="PIG-X/PBN1"/>
</dbReference>
<gene>
    <name evidence="12" type="ORF">P171DRAFT_511757</name>
</gene>
<keyword evidence="13" id="KW-1185">Reference proteome</keyword>
<evidence type="ECO:0000256" key="7">
    <source>
        <dbReference type="ARBA" id="ARBA00022824"/>
    </source>
</evidence>
<keyword evidence="9 11" id="KW-0472">Membrane</keyword>
<evidence type="ECO:0000256" key="1">
    <source>
        <dbReference type="ARBA" id="ARBA00004643"/>
    </source>
</evidence>
<dbReference type="EMBL" id="MU001498">
    <property type="protein sequence ID" value="KAF2446116.1"/>
    <property type="molecule type" value="Genomic_DNA"/>
</dbReference>
<dbReference type="Pfam" id="PF08320">
    <property type="entry name" value="PIG-X"/>
    <property type="match status" value="1"/>
</dbReference>
<name>A0A9P4PKZ2_9PLEO</name>
<dbReference type="Proteomes" id="UP000799764">
    <property type="component" value="Unassembled WGS sequence"/>
</dbReference>
<keyword evidence="5 11" id="KW-0337">GPI-anchor biosynthesis</keyword>
<dbReference type="PANTHER" id="PTHR28533">
    <property type="entry name" value="PROTEIN PBN1"/>
    <property type="match status" value="1"/>
</dbReference>
<dbReference type="GO" id="GO:1990529">
    <property type="term" value="C:glycosylphosphatidylinositol-mannosyltransferase I complex"/>
    <property type="evidence" value="ECO:0007669"/>
    <property type="project" value="TreeGrafter"/>
</dbReference>
<reference evidence="12" key="1">
    <citation type="journal article" date="2020" name="Stud. Mycol.">
        <title>101 Dothideomycetes genomes: a test case for predicting lifestyles and emergence of pathogens.</title>
        <authorList>
            <person name="Haridas S."/>
            <person name="Albert R."/>
            <person name="Binder M."/>
            <person name="Bloem J."/>
            <person name="Labutti K."/>
            <person name="Salamov A."/>
            <person name="Andreopoulos B."/>
            <person name="Baker S."/>
            <person name="Barry K."/>
            <person name="Bills G."/>
            <person name="Bluhm B."/>
            <person name="Cannon C."/>
            <person name="Castanera R."/>
            <person name="Culley D."/>
            <person name="Daum C."/>
            <person name="Ezra D."/>
            <person name="Gonzalez J."/>
            <person name="Henrissat B."/>
            <person name="Kuo A."/>
            <person name="Liang C."/>
            <person name="Lipzen A."/>
            <person name="Lutzoni F."/>
            <person name="Magnuson J."/>
            <person name="Mondo S."/>
            <person name="Nolan M."/>
            <person name="Ohm R."/>
            <person name="Pangilinan J."/>
            <person name="Park H.-J."/>
            <person name="Ramirez L."/>
            <person name="Alfaro M."/>
            <person name="Sun H."/>
            <person name="Tritt A."/>
            <person name="Yoshinaga Y."/>
            <person name="Zwiers L.-H."/>
            <person name="Turgeon B."/>
            <person name="Goodwin S."/>
            <person name="Spatafora J."/>
            <person name="Crous P."/>
            <person name="Grigoriev I."/>
        </authorList>
    </citation>
    <scope>NUCLEOTIDE SEQUENCE</scope>
    <source>
        <strain evidence="12">CBS 690.94</strain>
    </source>
</reference>
<sequence length="508" mass="55256">MKQRITYLVEDPDSFTPEQLEVKDGSLSLRGLKAVQEHRITFSLDELPTELRTTLKQWQELHIKWASLKPYTAIPPFTSRVSPGLHVSFTPHKSQPKGQLCDLLHTVFDPAAKCSSGTDADEVATPLIHADEDGNEKPSASLQYYSYLPTLNKLASFIEETLCPPSSTTCIEYATSLLEASYLDIDYSAPAPILTLTALSTPPPAGWTTILTSPHSIHTTEVGVLTHEPNPDPEDLAFAGFLTVLGPSAAPKPTRFQAPARHYPLSASPGLSYTARFTHPTGLHPTLEVSFDGKLEPPAESCALYTYLTLPSYLFIDKYQFADPLFLSAQNLVALQRVSGATDLEAPDWVVPQWGSAALFELAVPPPPEEDAKDKAAGGNWTSRIPLHLRYLPASPRSHTPVPVPWPVVFWGCAAEQDSAGNPFDRVNLGYDGAFGAGTRFMHVPPEASGNGTGELVSWIDVPVLDTSAAGWVETGTIGVVVCAFVGLCWVLFSDRGKQEIKAEKKKQ</sequence>
<comment type="subcellular location">
    <subcellularLocation>
        <location evidence="11">Endoplasmic reticulum membrane</location>
        <topology evidence="11">Single-pass membrane protein</topology>
    </subcellularLocation>
    <subcellularLocation>
        <location evidence="1">Endoplasmic reticulum membrane</location>
        <topology evidence="1">Single-pass type III membrane protein</topology>
    </subcellularLocation>
</comment>
<organism evidence="12 13">
    <name type="scientific">Karstenula rhodostoma CBS 690.94</name>
    <dbReference type="NCBI Taxonomy" id="1392251"/>
    <lineage>
        <taxon>Eukaryota</taxon>
        <taxon>Fungi</taxon>
        <taxon>Dikarya</taxon>
        <taxon>Ascomycota</taxon>
        <taxon>Pezizomycotina</taxon>
        <taxon>Dothideomycetes</taxon>
        <taxon>Pleosporomycetidae</taxon>
        <taxon>Pleosporales</taxon>
        <taxon>Massarineae</taxon>
        <taxon>Didymosphaeriaceae</taxon>
        <taxon>Karstenula</taxon>
    </lineage>
</organism>
<dbReference type="InterPro" id="IPR042322">
    <property type="entry name" value="Pbn1"/>
</dbReference>
<keyword evidence="7 11" id="KW-0256">Endoplasmic reticulum</keyword>
<comment type="pathway">
    <text evidence="2 11">Glycolipid biosynthesis; glycosylphosphatidylinositol-anchor biosynthesis.</text>
</comment>
<protein>
    <recommendedName>
        <fullName evidence="4 11">Protein PBN1</fullName>
    </recommendedName>
</protein>
<comment type="similarity">
    <text evidence="3 11">Belongs to the PIGX family.</text>
</comment>
<evidence type="ECO:0000256" key="2">
    <source>
        <dbReference type="ARBA" id="ARBA00004687"/>
    </source>
</evidence>